<sequence length="105" mass="10933">MDHMMLEGSCVAQPSPAGPPSRLALVGPQLGKQLPDPQVLVLRMVEELVGMVQEANAAMQGVHSMGLQLLRLMARTRSGSGRPPVQPGTTAARSEAVLPGPGSEV</sequence>
<dbReference type="Proteomes" id="UP000485058">
    <property type="component" value="Unassembled WGS sequence"/>
</dbReference>
<evidence type="ECO:0000256" key="1">
    <source>
        <dbReference type="SAM" id="MobiDB-lite"/>
    </source>
</evidence>
<name>A0A6A0A0U7_HAELA</name>
<dbReference type="EMBL" id="BLLF01002969">
    <property type="protein sequence ID" value="GFH25949.1"/>
    <property type="molecule type" value="Genomic_DNA"/>
</dbReference>
<comment type="caution">
    <text evidence="2">The sequence shown here is derived from an EMBL/GenBank/DDBJ whole genome shotgun (WGS) entry which is preliminary data.</text>
</comment>
<feature type="non-terminal residue" evidence="2">
    <location>
        <position position="1"/>
    </location>
</feature>
<evidence type="ECO:0000313" key="3">
    <source>
        <dbReference type="Proteomes" id="UP000485058"/>
    </source>
</evidence>
<feature type="region of interest" description="Disordered" evidence="1">
    <location>
        <begin position="77"/>
        <end position="105"/>
    </location>
</feature>
<gene>
    <name evidence="2" type="ORF">HaLaN_24003</name>
</gene>
<organism evidence="2 3">
    <name type="scientific">Haematococcus lacustris</name>
    <name type="common">Green alga</name>
    <name type="synonym">Haematococcus pluvialis</name>
    <dbReference type="NCBI Taxonomy" id="44745"/>
    <lineage>
        <taxon>Eukaryota</taxon>
        <taxon>Viridiplantae</taxon>
        <taxon>Chlorophyta</taxon>
        <taxon>core chlorophytes</taxon>
        <taxon>Chlorophyceae</taxon>
        <taxon>CS clade</taxon>
        <taxon>Chlamydomonadales</taxon>
        <taxon>Haematococcaceae</taxon>
        <taxon>Haematococcus</taxon>
    </lineage>
</organism>
<evidence type="ECO:0000313" key="2">
    <source>
        <dbReference type="EMBL" id="GFH25949.1"/>
    </source>
</evidence>
<proteinExistence type="predicted"/>
<protein>
    <submittedName>
        <fullName evidence="2">Uncharacterized protein</fullName>
    </submittedName>
</protein>
<reference evidence="2 3" key="1">
    <citation type="submission" date="2020-02" db="EMBL/GenBank/DDBJ databases">
        <title>Draft genome sequence of Haematococcus lacustris strain NIES-144.</title>
        <authorList>
            <person name="Morimoto D."/>
            <person name="Nakagawa S."/>
            <person name="Yoshida T."/>
            <person name="Sawayama S."/>
        </authorList>
    </citation>
    <scope>NUCLEOTIDE SEQUENCE [LARGE SCALE GENOMIC DNA]</scope>
    <source>
        <strain evidence="2 3">NIES-144</strain>
    </source>
</reference>
<accession>A0A6A0A0U7</accession>
<dbReference type="AlphaFoldDB" id="A0A6A0A0U7"/>
<keyword evidence="3" id="KW-1185">Reference proteome</keyword>